<evidence type="ECO:0000256" key="1">
    <source>
        <dbReference type="SAM" id="Phobius"/>
    </source>
</evidence>
<organism evidence="2 3">
    <name type="scientific">Lactiplantibacillus paraplantarum</name>
    <dbReference type="NCBI Taxonomy" id="60520"/>
    <lineage>
        <taxon>Bacteria</taxon>
        <taxon>Bacillati</taxon>
        <taxon>Bacillota</taxon>
        <taxon>Bacilli</taxon>
        <taxon>Lactobacillales</taxon>
        <taxon>Lactobacillaceae</taxon>
        <taxon>Lactiplantibacillus</taxon>
    </lineage>
</organism>
<keyword evidence="1" id="KW-1133">Transmembrane helix</keyword>
<evidence type="ECO:0000313" key="3">
    <source>
        <dbReference type="Proteomes" id="UP000277896"/>
    </source>
</evidence>
<dbReference type="KEGG" id="lpx:ASU28_07125"/>
<proteinExistence type="predicted"/>
<dbReference type="AlphaFoldDB" id="A0AAD0TNP4"/>
<dbReference type="Proteomes" id="UP000277896">
    <property type="component" value="Chromosome"/>
</dbReference>
<evidence type="ECO:0000313" key="2">
    <source>
        <dbReference type="EMBL" id="AYJ38595.1"/>
    </source>
</evidence>
<protein>
    <submittedName>
        <fullName evidence="2">Uncharacterized protein</fullName>
    </submittedName>
</protein>
<name>A0AAD0TNP4_9LACO</name>
<dbReference type="EMBL" id="CP032744">
    <property type="protein sequence ID" value="AYJ38595.1"/>
    <property type="molecule type" value="Genomic_DNA"/>
</dbReference>
<keyword evidence="1" id="KW-0812">Transmembrane</keyword>
<sequence>MVIIVSKKNTAVDSKKRSASFIRTVTKLMSVIIVVGSAVKKPTNVDAKSKLVGFKSQTLMLTAA</sequence>
<gene>
    <name evidence="2" type="ORF">LP667_07100</name>
</gene>
<reference evidence="2 3" key="1">
    <citation type="submission" date="2018-10" db="EMBL/GenBank/DDBJ databases">
        <title>Genome seuquencing of Lactobacillus species.</title>
        <authorList>
            <person name="Baek C."/>
            <person name="Yi H."/>
        </authorList>
    </citation>
    <scope>NUCLEOTIDE SEQUENCE [LARGE SCALE GENOMIC DNA]</scope>
    <source>
        <strain evidence="2 3">DSM 10667</strain>
    </source>
</reference>
<keyword evidence="1" id="KW-0472">Membrane</keyword>
<accession>A0AAD0TNP4</accession>
<feature type="transmembrane region" description="Helical" evidence="1">
    <location>
        <begin position="21"/>
        <end position="39"/>
    </location>
</feature>